<feature type="compositionally biased region" description="Polar residues" evidence="4">
    <location>
        <begin position="12"/>
        <end position="23"/>
    </location>
</feature>
<dbReference type="InterPro" id="IPR046955">
    <property type="entry name" value="PHR1-like"/>
</dbReference>
<protein>
    <recommendedName>
        <fullName evidence="5">HTH myb-type domain-containing protein</fullName>
    </recommendedName>
</protein>
<feature type="region of interest" description="Disordered" evidence="4">
    <location>
        <begin position="1"/>
        <end position="28"/>
    </location>
</feature>
<dbReference type="SUPFAM" id="SSF46689">
    <property type="entry name" value="Homeodomain-like"/>
    <property type="match status" value="1"/>
</dbReference>
<keyword evidence="3" id="KW-0539">Nucleus</keyword>
<dbReference type="NCBIfam" id="TIGR01557">
    <property type="entry name" value="myb_SHAQKYF"/>
    <property type="match status" value="1"/>
</dbReference>
<dbReference type="Gene3D" id="1.10.10.60">
    <property type="entry name" value="Homeodomain-like"/>
    <property type="match status" value="1"/>
</dbReference>
<keyword evidence="1" id="KW-0805">Transcription regulation</keyword>
<dbReference type="EMBL" id="JAHRHJ020000009">
    <property type="protein sequence ID" value="KAH9301740.1"/>
    <property type="molecule type" value="Genomic_DNA"/>
</dbReference>
<evidence type="ECO:0000256" key="1">
    <source>
        <dbReference type="ARBA" id="ARBA00023015"/>
    </source>
</evidence>
<evidence type="ECO:0000256" key="4">
    <source>
        <dbReference type="SAM" id="MobiDB-lite"/>
    </source>
</evidence>
<reference evidence="6 7" key="1">
    <citation type="journal article" date="2021" name="Nat. Plants">
        <title>The Taxus genome provides insights into paclitaxel biosynthesis.</title>
        <authorList>
            <person name="Xiong X."/>
            <person name="Gou J."/>
            <person name="Liao Q."/>
            <person name="Li Y."/>
            <person name="Zhou Q."/>
            <person name="Bi G."/>
            <person name="Li C."/>
            <person name="Du R."/>
            <person name="Wang X."/>
            <person name="Sun T."/>
            <person name="Guo L."/>
            <person name="Liang H."/>
            <person name="Lu P."/>
            <person name="Wu Y."/>
            <person name="Zhang Z."/>
            <person name="Ro D.K."/>
            <person name="Shang Y."/>
            <person name="Huang S."/>
            <person name="Yan J."/>
        </authorList>
    </citation>
    <scope>NUCLEOTIDE SEQUENCE [LARGE SCALE GENOMIC DNA]</scope>
    <source>
        <strain evidence="6">Ta-2019</strain>
    </source>
</reference>
<evidence type="ECO:0000256" key="3">
    <source>
        <dbReference type="ARBA" id="ARBA00023242"/>
    </source>
</evidence>
<dbReference type="GO" id="GO:0003700">
    <property type="term" value="F:DNA-binding transcription factor activity"/>
    <property type="evidence" value="ECO:0007669"/>
    <property type="project" value="InterPro"/>
</dbReference>
<feature type="non-terminal residue" evidence="6">
    <location>
        <position position="145"/>
    </location>
</feature>
<dbReference type="FunFam" id="1.10.10.60:FF:000002">
    <property type="entry name" value="Myb family transcription factor"/>
    <property type="match status" value="1"/>
</dbReference>
<sequence>VIHETPKEFSSGLLSHQGTQQNVGPAGGNILISTPAEVNKKRMKWTPELHDRFLQAVNRLGGADRATPKGILKLMDLEGLTIYHVKSHLQKYRFAKLAPNYGEGKADKRRNSLETSSLDLKTGVQITEALLIQLDVQKTLHEQLE</sequence>
<feature type="domain" description="HTH myb-type" evidence="5">
    <location>
        <begin position="37"/>
        <end position="97"/>
    </location>
</feature>
<dbReference type="Pfam" id="PF14379">
    <property type="entry name" value="Myb_CC_LHEQLE"/>
    <property type="match status" value="1"/>
</dbReference>
<keyword evidence="2" id="KW-0804">Transcription</keyword>
<comment type="caution">
    <text evidence="6">The sequence shown here is derived from an EMBL/GenBank/DDBJ whole genome shotgun (WGS) entry which is preliminary data.</text>
</comment>
<evidence type="ECO:0000313" key="7">
    <source>
        <dbReference type="Proteomes" id="UP000824469"/>
    </source>
</evidence>
<organism evidence="6 7">
    <name type="scientific">Taxus chinensis</name>
    <name type="common">Chinese yew</name>
    <name type="synonym">Taxus wallichiana var. chinensis</name>
    <dbReference type="NCBI Taxonomy" id="29808"/>
    <lineage>
        <taxon>Eukaryota</taxon>
        <taxon>Viridiplantae</taxon>
        <taxon>Streptophyta</taxon>
        <taxon>Embryophyta</taxon>
        <taxon>Tracheophyta</taxon>
        <taxon>Spermatophyta</taxon>
        <taxon>Pinopsida</taxon>
        <taxon>Pinidae</taxon>
        <taxon>Conifers II</taxon>
        <taxon>Cupressales</taxon>
        <taxon>Taxaceae</taxon>
        <taxon>Taxus</taxon>
    </lineage>
</organism>
<accession>A0AA38CJG9</accession>
<evidence type="ECO:0000259" key="5">
    <source>
        <dbReference type="PROSITE" id="PS51294"/>
    </source>
</evidence>
<dbReference type="AlphaFoldDB" id="A0AA38CJG9"/>
<gene>
    <name evidence="6" type="ORF">KI387_013323</name>
</gene>
<dbReference type="Pfam" id="PF00249">
    <property type="entry name" value="Myb_DNA-binding"/>
    <property type="match status" value="1"/>
</dbReference>
<dbReference type="PROSITE" id="PS51294">
    <property type="entry name" value="HTH_MYB"/>
    <property type="match status" value="1"/>
</dbReference>
<dbReference type="InterPro" id="IPR025756">
    <property type="entry name" value="Myb_CC_LHEQLE"/>
</dbReference>
<dbReference type="PANTHER" id="PTHR31499">
    <property type="entry name" value="MYB FAMILY TRANSCRIPTION FACTOR PHL11"/>
    <property type="match status" value="1"/>
</dbReference>
<proteinExistence type="predicted"/>
<dbReference type="InterPro" id="IPR017930">
    <property type="entry name" value="Myb_dom"/>
</dbReference>
<dbReference type="InterPro" id="IPR006447">
    <property type="entry name" value="Myb_dom_plants"/>
</dbReference>
<keyword evidence="7" id="KW-1185">Reference proteome</keyword>
<dbReference type="Proteomes" id="UP000824469">
    <property type="component" value="Unassembled WGS sequence"/>
</dbReference>
<dbReference type="InterPro" id="IPR009057">
    <property type="entry name" value="Homeodomain-like_sf"/>
</dbReference>
<dbReference type="PANTHER" id="PTHR31499:SF80">
    <property type="entry name" value="HTH MYB-TYPE DOMAIN-CONTAINING PROTEIN"/>
    <property type="match status" value="1"/>
</dbReference>
<dbReference type="GO" id="GO:0003677">
    <property type="term" value="F:DNA binding"/>
    <property type="evidence" value="ECO:0007669"/>
    <property type="project" value="InterPro"/>
</dbReference>
<dbReference type="InterPro" id="IPR001005">
    <property type="entry name" value="SANT/Myb"/>
</dbReference>
<feature type="non-terminal residue" evidence="6">
    <location>
        <position position="1"/>
    </location>
</feature>
<evidence type="ECO:0000313" key="6">
    <source>
        <dbReference type="EMBL" id="KAH9301740.1"/>
    </source>
</evidence>
<name>A0AA38CJG9_TAXCH</name>
<evidence type="ECO:0000256" key="2">
    <source>
        <dbReference type="ARBA" id="ARBA00023163"/>
    </source>
</evidence>